<dbReference type="Proteomes" id="UP000015106">
    <property type="component" value="Chromosome 6"/>
</dbReference>
<reference evidence="1" key="2">
    <citation type="submission" date="2018-03" db="EMBL/GenBank/DDBJ databases">
        <title>The Triticum urartu genome reveals the dynamic nature of wheat genome evolution.</title>
        <authorList>
            <person name="Ling H."/>
            <person name="Ma B."/>
            <person name="Shi X."/>
            <person name="Liu H."/>
            <person name="Dong L."/>
            <person name="Sun H."/>
            <person name="Cao Y."/>
            <person name="Gao Q."/>
            <person name="Zheng S."/>
            <person name="Li Y."/>
            <person name="Yu Y."/>
            <person name="Du H."/>
            <person name="Qi M."/>
            <person name="Li Y."/>
            <person name="Yu H."/>
            <person name="Cui Y."/>
            <person name="Wang N."/>
            <person name="Chen C."/>
            <person name="Wu H."/>
            <person name="Zhao Y."/>
            <person name="Zhang J."/>
            <person name="Li Y."/>
            <person name="Zhou W."/>
            <person name="Zhang B."/>
            <person name="Hu W."/>
            <person name="Eijk M."/>
            <person name="Tang J."/>
            <person name="Witsenboer H."/>
            <person name="Zhao S."/>
            <person name="Li Z."/>
            <person name="Zhang A."/>
            <person name="Wang D."/>
            <person name="Liang C."/>
        </authorList>
    </citation>
    <scope>NUCLEOTIDE SEQUENCE [LARGE SCALE GENOMIC DNA]</scope>
    <source>
        <strain evidence="1">cv. G1812</strain>
    </source>
</reference>
<keyword evidence="2" id="KW-1185">Reference proteome</keyword>
<organism evidence="1 2">
    <name type="scientific">Triticum urartu</name>
    <name type="common">Red wild einkorn</name>
    <name type="synonym">Crithodium urartu</name>
    <dbReference type="NCBI Taxonomy" id="4572"/>
    <lineage>
        <taxon>Eukaryota</taxon>
        <taxon>Viridiplantae</taxon>
        <taxon>Streptophyta</taxon>
        <taxon>Embryophyta</taxon>
        <taxon>Tracheophyta</taxon>
        <taxon>Spermatophyta</taxon>
        <taxon>Magnoliopsida</taxon>
        <taxon>Liliopsida</taxon>
        <taxon>Poales</taxon>
        <taxon>Poaceae</taxon>
        <taxon>BOP clade</taxon>
        <taxon>Pooideae</taxon>
        <taxon>Triticodae</taxon>
        <taxon>Triticeae</taxon>
        <taxon>Triticinae</taxon>
        <taxon>Triticum</taxon>
    </lineage>
</organism>
<sequence>MHARMHVSISKLEALHEPEGVKNAPCLSRSSRRGPVLSSSFFLSFSLFSSSSSPLLISSMV</sequence>
<accession>A0A8R7QRM9</accession>
<reference evidence="2" key="1">
    <citation type="journal article" date="2013" name="Nature">
        <title>Draft genome of the wheat A-genome progenitor Triticum urartu.</title>
        <authorList>
            <person name="Ling H.Q."/>
            <person name="Zhao S."/>
            <person name="Liu D."/>
            <person name="Wang J."/>
            <person name="Sun H."/>
            <person name="Zhang C."/>
            <person name="Fan H."/>
            <person name="Li D."/>
            <person name="Dong L."/>
            <person name="Tao Y."/>
            <person name="Gao C."/>
            <person name="Wu H."/>
            <person name="Li Y."/>
            <person name="Cui Y."/>
            <person name="Guo X."/>
            <person name="Zheng S."/>
            <person name="Wang B."/>
            <person name="Yu K."/>
            <person name="Liang Q."/>
            <person name="Yang W."/>
            <person name="Lou X."/>
            <person name="Chen J."/>
            <person name="Feng M."/>
            <person name="Jian J."/>
            <person name="Zhang X."/>
            <person name="Luo G."/>
            <person name="Jiang Y."/>
            <person name="Liu J."/>
            <person name="Wang Z."/>
            <person name="Sha Y."/>
            <person name="Zhang B."/>
            <person name="Wu H."/>
            <person name="Tang D."/>
            <person name="Shen Q."/>
            <person name="Xue P."/>
            <person name="Zou S."/>
            <person name="Wang X."/>
            <person name="Liu X."/>
            <person name="Wang F."/>
            <person name="Yang Y."/>
            <person name="An X."/>
            <person name="Dong Z."/>
            <person name="Zhang K."/>
            <person name="Zhang X."/>
            <person name="Luo M.C."/>
            <person name="Dvorak J."/>
            <person name="Tong Y."/>
            <person name="Wang J."/>
            <person name="Yang H."/>
            <person name="Li Z."/>
            <person name="Wang D."/>
            <person name="Zhang A."/>
            <person name="Wang J."/>
        </authorList>
    </citation>
    <scope>NUCLEOTIDE SEQUENCE</scope>
    <source>
        <strain evidence="2">cv. G1812</strain>
    </source>
</reference>
<dbReference type="Gramene" id="TuG1812G0600003478.01.T01">
    <property type="protein sequence ID" value="TuG1812G0600003478.01.T01.cds337875"/>
    <property type="gene ID" value="TuG1812G0600003478.01"/>
</dbReference>
<protein>
    <submittedName>
        <fullName evidence="1">Uncharacterized protein</fullName>
    </submittedName>
</protein>
<name>A0A8R7QRM9_TRIUA</name>
<evidence type="ECO:0000313" key="2">
    <source>
        <dbReference type="Proteomes" id="UP000015106"/>
    </source>
</evidence>
<evidence type="ECO:0000313" key="1">
    <source>
        <dbReference type="EnsemblPlants" id="TuG1812G0600003478.01.T01.cds337875"/>
    </source>
</evidence>
<proteinExistence type="predicted"/>
<dbReference type="EnsemblPlants" id="TuG1812G0600003478.01.T01">
    <property type="protein sequence ID" value="TuG1812G0600003478.01.T01.cds337875"/>
    <property type="gene ID" value="TuG1812G0600003478.01"/>
</dbReference>
<dbReference type="AlphaFoldDB" id="A0A8R7QRM9"/>
<reference evidence="1" key="3">
    <citation type="submission" date="2022-06" db="UniProtKB">
        <authorList>
            <consortium name="EnsemblPlants"/>
        </authorList>
    </citation>
    <scope>IDENTIFICATION</scope>
</reference>